<dbReference type="Pfam" id="PF00005">
    <property type="entry name" value="ABC_tran"/>
    <property type="match status" value="1"/>
</dbReference>
<proteinExistence type="predicted"/>
<feature type="domain" description="ABC transporter" evidence="3">
    <location>
        <begin position="116"/>
        <end position="207"/>
    </location>
</feature>
<dbReference type="GO" id="GO:0016020">
    <property type="term" value="C:membrane"/>
    <property type="evidence" value="ECO:0007669"/>
    <property type="project" value="TreeGrafter"/>
</dbReference>
<dbReference type="InterPro" id="IPR050173">
    <property type="entry name" value="ABC_transporter_C-like"/>
</dbReference>
<dbReference type="Proteomes" id="UP000187203">
    <property type="component" value="Unassembled WGS sequence"/>
</dbReference>
<keyword evidence="5" id="KW-1185">Reference proteome</keyword>
<dbReference type="PANTHER" id="PTHR24223">
    <property type="entry name" value="ATP-BINDING CASSETTE SUB-FAMILY C"/>
    <property type="match status" value="1"/>
</dbReference>
<dbReference type="InterPro" id="IPR003439">
    <property type="entry name" value="ABC_transporter-like_ATP-bd"/>
</dbReference>
<dbReference type="PROSITE" id="PS00211">
    <property type="entry name" value="ABC_TRANSPORTER_1"/>
    <property type="match status" value="1"/>
</dbReference>
<dbReference type="GO" id="GO:0005524">
    <property type="term" value="F:ATP binding"/>
    <property type="evidence" value="ECO:0007669"/>
    <property type="project" value="UniProtKB-KW"/>
</dbReference>
<name>A0A1R3IRK6_9ROSI</name>
<dbReference type="PANTHER" id="PTHR24223:SF263">
    <property type="entry name" value="ABC-TYPE XENOBIOTIC TRANSPORTER"/>
    <property type="match status" value="1"/>
</dbReference>
<accession>A0A1R3IRK6</accession>
<dbReference type="GO" id="GO:0042626">
    <property type="term" value="F:ATPase-coupled transmembrane transporter activity"/>
    <property type="evidence" value="ECO:0007669"/>
    <property type="project" value="TreeGrafter"/>
</dbReference>
<dbReference type="AlphaFoldDB" id="A0A1R3IRK6"/>
<protein>
    <submittedName>
        <fullName evidence="4">ABC transporter-like protein</fullName>
    </submittedName>
</protein>
<dbReference type="InterPro" id="IPR017871">
    <property type="entry name" value="ABC_transporter-like_CS"/>
</dbReference>
<evidence type="ECO:0000256" key="1">
    <source>
        <dbReference type="ARBA" id="ARBA00022741"/>
    </source>
</evidence>
<dbReference type="Gene3D" id="3.40.50.300">
    <property type="entry name" value="P-loop containing nucleotide triphosphate hydrolases"/>
    <property type="match status" value="1"/>
</dbReference>
<gene>
    <name evidence="4" type="ORF">COLO4_21737</name>
</gene>
<organism evidence="4 5">
    <name type="scientific">Corchorus olitorius</name>
    <dbReference type="NCBI Taxonomy" id="93759"/>
    <lineage>
        <taxon>Eukaryota</taxon>
        <taxon>Viridiplantae</taxon>
        <taxon>Streptophyta</taxon>
        <taxon>Embryophyta</taxon>
        <taxon>Tracheophyta</taxon>
        <taxon>Spermatophyta</taxon>
        <taxon>Magnoliopsida</taxon>
        <taxon>eudicotyledons</taxon>
        <taxon>Gunneridae</taxon>
        <taxon>Pentapetalae</taxon>
        <taxon>rosids</taxon>
        <taxon>malvids</taxon>
        <taxon>Malvales</taxon>
        <taxon>Malvaceae</taxon>
        <taxon>Grewioideae</taxon>
        <taxon>Apeibeae</taxon>
        <taxon>Corchorus</taxon>
    </lineage>
</organism>
<dbReference type="InterPro" id="IPR027417">
    <property type="entry name" value="P-loop_NTPase"/>
</dbReference>
<keyword evidence="2" id="KW-0067">ATP-binding</keyword>
<dbReference type="EMBL" id="AWUE01017761">
    <property type="protein sequence ID" value="OMO85140.1"/>
    <property type="molecule type" value="Genomic_DNA"/>
</dbReference>
<reference evidence="5" key="1">
    <citation type="submission" date="2013-09" db="EMBL/GenBank/DDBJ databases">
        <title>Corchorus olitorius genome sequencing.</title>
        <authorList>
            <person name="Alam M."/>
            <person name="Haque M.S."/>
            <person name="Islam M.S."/>
            <person name="Emdad E.M."/>
            <person name="Islam M.M."/>
            <person name="Ahmed B."/>
            <person name="Halim A."/>
            <person name="Hossen Q.M.M."/>
            <person name="Hossain M.Z."/>
            <person name="Ahmed R."/>
            <person name="Khan M.M."/>
            <person name="Islam R."/>
            <person name="Rashid M.M."/>
            <person name="Khan S.A."/>
            <person name="Rahman M.S."/>
            <person name="Alam M."/>
            <person name="Yahiya A.S."/>
            <person name="Khan M.S."/>
            <person name="Azam M.S."/>
            <person name="Haque T."/>
            <person name="Lashkar M.Z.H."/>
            <person name="Akhand A.I."/>
            <person name="Morshed G."/>
            <person name="Roy S."/>
            <person name="Uddin K.S."/>
            <person name="Rabeya T."/>
            <person name="Hossain A.S."/>
            <person name="Chowdhury A."/>
            <person name="Snigdha A.R."/>
            <person name="Mortoza M.S."/>
            <person name="Matin S.A."/>
            <person name="Hoque S.M.E."/>
            <person name="Islam M.K."/>
            <person name="Roy D.K."/>
            <person name="Haider R."/>
            <person name="Moosa M.M."/>
            <person name="Elias S.M."/>
            <person name="Hasan A.M."/>
            <person name="Jahan S."/>
            <person name="Shafiuddin M."/>
            <person name="Mahmood N."/>
            <person name="Shommy N.S."/>
        </authorList>
    </citation>
    <scope>NUCLEOTIDE SEQUENCE [LARGE SCALE GENOMIC DNA]</scope>
    <source>
        <strain evidence="5">cv. O-4</strain>
    </source>
</reference>
<sequence>MTHSPGEIVSYVTVDVYRIASIRIVQEPIRLLPDVLQVFIEAKVSFDRIMKFLEAPELGNRKLQQEGIGKNCEHSIFIRSDEISWDLNPSSRPTLRNIDLVVKPGEKIAICGEVDVHGKIAYVSQTAWIQTGSIRENILFGSEMDPVRYEHVIEKSCLVKDLQMLPFGDLTEIGEKGVNLSGGQKQRVQLARALYQNADIYLLDDPFSAVDAKTATTLFNVNKLLLPFFLTPLQTFI</sequence>
<keyword evidence="1" id="KW-0547">Nucleotide-binding</keyword>
<evidence type="ECO:0000256" key="2">
    <source>
        <dbReference type="ARBA" id="ARBA00022840"/>
    </source>
</evidence>
<dbReference type="GO" id="GO:0016887">
    <property type="term" value="F:ATP hydrolysis activity"/>
    <property type="evidence" value="ECO:0007669"/>
    <property type="project" value="InterPro"/>
</dbReference>
<comment type="caution">
    <text evidence="4">The sequence shown here is derived from an EMBL/GenBank/DDBJ whole genome shotgun (WGS) entry which is preliminary data.</text>
</comment>
<dbReference type="OrthoDB" id="6500128at2759"/>
<evidence type="ECO:0000313" key="4">
    <source>
        <dbReference type="EMBL" id="OMO85140.1"/>
    </source>
</evidence>
<dbReference type="STRING" id="93759.A0A1R3IRK6"/>
<evidence type="ECO:0000259" key="3">
    <source>
        <dbReference type="Pfam" id="PF00005"/>
    </source>
</evidence>
<evidence type="ECO:0000313" key="5">
    <source>
        <dbReference type="Proteomes" id="UP000187203"/>
    </source>
</evidence>
<dbReference type="SUPFAM" id="SSF52540">
    <property type="entry name" value="P-loop containing nucleoside triphosphate hydrolases"/>
    <property type="match status" value="1"/>
</dbReference>